<evidence type="ECO:0000313" key="1">
    <source>
        <dbReference type="EMBL" id="MCO1655353.1"/>
    </source>
</evidence>
<comment type="caution">
    <text evidence="1">The sequence shown here is derived from an EMBL/GenBank/DDBJ whole genome shotgun (WGS) entry which is preliminary data.</text>
</comment>
<gene>
    <name evidence="1" type="ORF">KDL28_09830</name>
</gene>
<organism evidence="1 2">
    <name type="scientific">Pseudonocardia humida</name>
    <dbReference type="NCBI Taxonomy" id="2800819"/>
    <lineage>
        <taxon>Bacteria</taxon>
        <taxon>Bacillati</taxon>
        <taxon>Actinomycetota</taxon>
        <taxon>Actinomycetes</taxon>
        <taxon>Pseudonocardiales</taxon>
        <taxon>Pseudonocardiaceae</taxon>
        <taxon>Pseudonocardia</taxon>
    </lineage>
</organism>
<accession>A0ABT0ZXD8</accession>
<protein>
    <recommendedName>
        <fullName evidence="3">Peptidase M50</fullName>
    </recommendedName>
</protein>
<keyword evidence="2" id="KW-1185">Reference proteome</keyword>
<dbReference type="EMBL" id="JAGSOV010000020">
    <property type="protein sequence ID" value="MCO1655353.1"/>
    <property type="molecule type" value="Genomic_DNA"/>
</dbReference>
<evidence type="ECO:0008006" key="3">
    <source>
        <dbReference type="Google" id="ProtNLM"/>
    </source>
</evidence>
<proteinExistence type="predicted"/>
<dbReference type="Proteomes" id="UP001165283">
    <property type="component" value="Unassembled WGS sequence"/>
</dbReference>
<evidence type="ECO:0000313" key="2">
    <source>
        <dbReference type="Proteomes" id="UP001165283"/>
    </source>
</evidence>
<sequence length="227" mass="24001">MSRLVLLACPDAGPAVDNGSPRPLVRLPARPGREDVDPVLAEYEPRRIAVAGTDADLAAVLLRLLRTERLDIEVAYLPAAASPATRAWGLPTGRAGADLADSGTAGPVPLVRDDGGGVLVGRGEVRDLTGESYCDEVLVLRGPTRRLVVVPGPDGIAVRAGWSGRAPDGRVRPVPPKARAGRGSALGRAVQVGGRPFTVVADGVEHPRPLPRRTWYRHTADWLLVRP</sequence>
<reference evidence="1" key="1">
    <citation type="submission" date="2021-04" db="EMBL/GenBank/DDBJ databases">
        <title>Pseudonocardia sp. nov., isolated from sandy soil of mangrove forest.</title>
        <authorList>
            <person name="Zan Z."/>
            <person name="Huang R."/>
            <person name="Liu W."/>
        </authorList>
    </citation>
    <scope>NUCLEOTIDE SEQUENCE</scope>
    <source>
        <strain evidence="1">S2-4</strain>
    </source>
</reference>
<name>A0ABT0ZXD8_9PSEU</name>
<dbReference type="RefSeq" id="WP_252437120.1">
    <property type="nucleotide sequence ID" value="NZ_JAGSOV010000020.1"/>
</dbReference>